<dbReference type="PANTHER" id="PTHR43639">
    <property type="entry name" value="OXIDOREDUCTASE, SHORT-CHAIN DEHYDROGENASE/REDUCTASE FAMILY (AFU_ORTHOLOGUE AFUA_5G02870)"/>
    <property type="match status" value="1"/>
</dbReference>
<evidence type="ECO:0000256" key="4">
    <source>
        <dbReference type="RuleBase" id="RU000363"/>
    </source>
</evidence>
<dbReference type="AlphaFoldDB" id="A0A0F7TE69"/>
<dbReference type="Pfam" id="PF00106">
    <property type="entry name" value="adh_short"/>
    <property type="match status" value="1"/>
</dbReference>
<comment type="similarity">
    <text evidence="1 4">Belongs to the short-chain dehydrogenases/reductases (SDR) family.</text>
</comment>
<evidence type="ECO:0000256" key="3">
    <source>
        <dbReference type="ARBA" id="ARBA00023002"/>
    </source>
</evidence>
<protein>
    <submittedName>
        <fullName evidence="5">Uncharacterized protein</fullName>
    </submittedName>
</protein>
<dbReference type="PRINTS" id="PR00081">
    <property type="entry name" value="GDHRDH"/>
</dbReference>
<name>A0A0F7TE69_PENBI</name>
<dbReference type="EMBL" id="CDHK01000001">
    <property type="protein sequence ID" value="CEJ53811.1"/>
    <property type="molecule type" value="Genomic_DNA"/>
</dbReference>
<dbReference type="GO" id="GO:0016491">
    <property type="term" value="F:oxidoreductase activity"/>
    <property type="evidence" value="ECO:0007669"/>
    <property type="project" value="UniProtKB-KW"/>
</dbReference>
<evidence type="ECO:0000313" key="5">
    <source>
        <dbReference type="EMBL" id="CEJ53811.1"/>
    </source>
</evidence>
<proteinExistence type="inferred from homology"/>
<dbReference type="SUPFAM" id="SSF51735">
    <property type="entry name" value="NAD(P)-binding Rossmann-fold domains"/>
    <property type="match status" value="1"/>
</dbReference>
<dbReference type="InterPro" id="IPR020904">
    <property type="entry name" value="Sc_DH/Rdtase_CS"/>
</dbReference>
<dbReference type="Pfam" id="PF13561">
    <property type="entry name" value="adh_short_C2"/>
    <property type="match status" value="1"/>
</dbReference>
<dbReference type="STRING" id="104259.A0A0F7TE69"/>
<dbReference type="InterPro" id="IPR036291">
    <property type="entry name" value="NAD(P)-bd_dom_sf"/>
</dbReference>
<organism evidence="5 6">
    <name type="scientific">Penicillium brasilianum</name>
    <dbReference type="NCBI Taxonomy" id="104259"/>
    <lineage>
        <taxon>Eukaryota</taxon>
        <taxon>Fungi</taxon>
        <taxon>Dikarya</taxon>
        <taxon>Ascomycota</taxon>
        <taxon>Pezizomycotina</taxon>
        <taxon>Eurotiomycetes</taxon>
        <taxon>Eurotiomycetidae</taxon>
        <taxon>Eurotiales</taxon>
        <taxon>Aspergillaceae</taxon>
        <taxon>Penicillium</taxon>
    </lineage>
</organism>
<dbReference type="PROSITE" id="PS00061">
    <property type="entry name" value="ADH_SHORT"/>
    <property type="match status" value="1"/>
</dbReference>
<accession>A0A0F7TE69</accession>
<sequence length="239" mass="25842">MESPRTAIVTGGADGFGAAIVDKFSQEGWKVVIIDLNRSGGEAKARGDPNLQFVFGDVSKQETWETPLHTKSMEEFDRTFNVNVKVTISILHIKTKYLLDGTQPIFLSASNFAPFMLEQGHGVFINITSTGFTRPRPGFAIYNASKAAVTGFTKTLALEYAPVIRFNCIAPAIGNTSMLRKSIGTGAGSDQKLHTVMESIPMKRVTEPQDVANAAWYLGSDQSTFVTGTTLEVDGGRGV</sequence>
<keyword evidence="3" id="KW-0560">Oxidoreductase</keyword>
<dbReference type="PANTHER" id="PTHR43639:SF1">
    <property type="entry name" value="SHORT-CHAIN DEHYDROGENASE_REDUCTASE FAMILY PROTEIN"/>
    <property type="match status" value="1"/>
</dbReference>
<evidence type="ECO:0000313" key="6">
    <source>
        <dbReference type="Proteomes" id="UP000042958"/>
    </source>
</evidence>
<keyword evidence="2" id="KW-0521">NADP</keyword>
<dbReference type="InterPro" id="IPR002347">
    <property type="entry name" value="SDR_fam"/>
</dbReference>
<evidence type="ECO:0000256" key="1">
    <source>
        <dbReference type="ARBA" id="ARBA00006484"/>
    </source>
</evidence>
<dbReference type="Gene3D" id="3.40.50.720">
    <property type="entry name" value="NAD(P)-binding Rossmann-like Domain"/>
    <property type="match status" value="2"/>
</dbReference>
<evidence type="ECO:0000256" key="2">
    <source>
        <dbReference type="ARBA" id="ARBA00022857"/>
    </source>
</evidence>
<dbReference type="Proteomes" id="UP000042958">
    <property type="component" value="Unassembled WGS sequence"/>
</dbReference>
<dbReference type="OrthoDB" id="47007at2759"/>
<dbReference type="PRINTS" id="PR00080">
    <property type="entry name" value="SDRFAMILY"/>
</dbReference>
<gene>
    <name evidence="5" type="ORF">PMG11_00152</name>
</gene>
<reference evidence="6" key="1">
    <citation type="journal article" date="2015" name="Genome Announc.">
        <title>Draft genome sequence of the fungus Penicillium brasilianum MG11.</title>
        <authorList>
            <person name="Horn F."/>
            <person name="Linde J."/>
            <person name="Mattern D.J."/>
            <person name="Walther G."/>
            <person name="Guthke R."/>
            <person name="Brakhage A.A."/>
            <person name="Valiante V."/>
        </authorList>
    </citation>
    <scope>NUCLEOTIDE SEQUENCE [LARGE SCALE GENOMIC DNA]</scope>
    <source>
        <strain evidence="6">MG11</strain>
    </source>
</reference>
<keyword evidence="6" id="KW-1185">Reference proteome</keyword>